<feature type="region of interest" description="Disordered" evidence="1">
    <location>
        <begin position="1"/>
        <end position="106"/>
    </location>
</feature>
<feature type="compositionally biased region" description="Polar residues" evidence="1">
    <location>
        <begin position="47"/>
        <end position="70"/>
    </location>
</feature>
<evidence type="ECO:0000256" key="1">
    <source>
        <dbReference type="SAM" id="MobiDB-lite"/>
    </source>
</evidence>
<comment type="caution">
    <text evidence="2">The sequence shown here is derived from an EMBL/GenBank/DDBJ whole genome shotgun (WGS) entry which is preliminary data.</text>
</comment>
<sequence length="155" mass="15942">MKSLFGTDAANIDVYGTQDLPRKHQPLRLQKDLRALPTGSGLPSLPGSAQQGSRQLVAQVQTPTPPSASHVTRASVSPSPTPPSASHVARASVSPTPTPPSASHVARVSVSPSAAVKSDLLMEVLGPAGGSSAPDILSLNILNSASRRPSIRESF</sequence>
<proteinExistence type="predicted"/>
<name>A0AB34H4U9_ESCRO</name>
<feature type="compositionally biased region" description="Low complexity" evidence="1">
    <location>
        <begin position="71"/>
        <end position="106"/>
    </location>
</feature>
<accession>A0AB34H4U9</accession>
<evidence type="ECO:0000313" key="2">
    <source>
        <dbReference type="EMBL" id="KAJ8785930.1"/>
    </source>
</evidence>
<dbReference type="Proteomes" id="UP001159641">
    <property type="component" value="Unassembled WGS sequence"/>
</dbReference>
<organism evidence="2 3">
    <name type="scientific">Eschrichtius robustus</name>
    <name type="common">California gray whale</name>
    <name type="synonym">Eschrichtius gibbosus</name>
    <dbReference type="NCBI Taxonomy" id="9764"/>
    <lineage>
        <taxon>Eukaryota</taxon>
        <taxon>Metazoa</taxon>
        <taxon>Chordata</taxon>
        <taxon>Craniata</taxon>
        <taxon>Vertebrata</taxon>
        <taxon>Euteleostomi</taxon>
        <taxon>Mammalia</taxon>
        <taxon>Eutheria</taxon>
        <taxon>Laurasiatheria</taxon>
        <taxon>Artiodactyla</taxon>
        <taxon>Whippomorpha</taxon>
        <taxon>Cetacea</taxon>
        <taxon>Mysticeti</taxon>
        <taxon>Eschrichtiidae</taxon>
        <taxon>Eschrichtius</taxon>
    </lineage>
</organism>
<dbReference type="EMBL" id="JAIQCJ010002005">
    <property type="protein sequence ID" value="KAJ8785930.1"/>
    <property type="molecule type" value="Genomic_DNA"/>
</dbReference>
<protein>
    <submittedName>
        <fullName evidence="2">Uncharacterized protein</fullName>
    </submittedName>
</protein>
<evidence type="ECO:0000313" key="3">
    <source>
        <dbReference type="Proteomes" id="UP001159641"/>
    </source>
</evidence>
<dbReference type="AlphaFoldDB" id="A0AB34H4U9"/>
<reference evidence="2 3" key="1">
    <citation type="submission" date="2022-11" db="EMBL/GenBank/DDBJ databases">
        <title>Whole genome sequence of Eschrichtius robustus ER-17-0199.</title>
        <authorList>
            <person name="Bruniche-Olsen A."/>
            <person name="Black A.N."/>
            <person name="Fields C.J."/>
            <person name="Walden K."/>
            <person name="Dewoody J.A."/>
        </authorList>
    </citation>
    <scope>NUCLEOTIDE SEQUENCE [LARGE SCALE GENOMIC DNA]</scope>
    <source>
        <strain evidence="2">ER-17-0199</strain>
        <tissue evidence="2">Blubber</tissue>
    </source>
</reference>
<gene>
    <name evidence="2" type="ORF">J1605_006890</name>
</gene>
<keyword evidence="3" id="KW-1185">Reference proteome</keyword>